<dbReference type="eggNOG" id="ENOG502TI85">
    <property type="taxonomic scope" value="Eukaryota"/>
</dbReference>
<sequence length="169" mass="19817">MEKLSNACFTVRDHELLSGDIFKRTTALWVNKDLIPVAIELIGLAEMRKALGYAPLGPWTHYQVPSEEEIASASTIEEYYELREPRDQMRSLDNEHFYERNVPPAIASLDKRFPEIRAIFRLKFGEIRRHSDVSREQIDRMIDEFNYIEDRIAYSFISGYICTVPRRTV</sequence>
<proteinExistence type="predicted"/>
<evidence type="ECO:0000313" key="1">
    <source>
        <dbReference type="Proteomes" id="UP000095282"/>
    </source>
</evidence>
<dbReference type="Proteomes" id="UP000095282">
    <property type="component" value="Unplaced"/>
</dbReference>
<reference evidence="2" key="1">
    <citation type="submission" date="2016-11" db="UniProtKB">
        <authorList>
            <consortium name="WormBaseParasite"/>
        </authorList>
    </citation>
    <scope>IDENTIFICATION</scope>
</reference>
<accession>A0A1I7U6E8</accession>
<organism evidence="1 2">
    <name type="scientific">Caenorhabditis tropicalis</name>
    <dbReference type="NCBI Taxonomy" id="1561998"/>
    <lineage>
        <taxon>Eukaryota</taxon>
        <taxon>Metazoa</taxon>
        <taxon>Ecdysozoa</taxon>
        <taxon>Nematoda</taxon>
        <taxon>Chromadorea</taxon>
        <taxon>Rhabditida</taxon>
        <taxon>Rhabditina</taxon>
        <taxon>Rhabditomorpha</taxon>
        <taxon>Rhabditoidea</taxon>
        <taxon>Rhabditidae</taxon>
        <taxon>Peloderinae</taxon>
        <taxon>Caenorhabditis</taxon>
    </lineage>
</organism>
<dbReference type="WBParaSite" id="Csp11.Scaffold629.g15327.t1">
    <property type="protein sequence ID" value="Csp11.Scaffold629.g15327.t1"/>
    <property type="gene ID" value="Csp11.Scaffold629.g15327"/>
</dbReference>
<dbReference type="AlphaFoldDB" id="A0A1I7U6E8"/>
<evidence type="ECO:0000313" key="2">
    <source>
        <dbReference type="WBParaSite" id="Csp11.Scaffold629.g15327.t1"/>
    </source>
</evidence>
<protein>
    <submittedName>
        <fullName evidence="2">Thymidylate synthase</fullName>
    </submittedName>
</protein>
<name>A0A1I7U6E8_9PELO</name>
<keyword evidence="1" id="KW-1185">Reference proteome</keyword>
<dbReference type="STRING" id="1561998.A0A1I7U6E8"/>